<dbReference type="Pfam" id="PF12704">
    <property type="entry name" value="MacB_PCD"/>
    <property type="match status" value="1"/>
</dbReference>
<evidence type="ECO:0000259" key="8">
    <source>
        <dbReference type="Pfam" id="PF02687"/>
    </source>
</evidence>
<dbReference type="GO" id="GO:0022857">
    <property type="term" value="F:transmembrane transporter activity"/>
    <property type="evidence" value="ECO:0007669"/>
    <property type="project" value="TreeGrafter"/>
</dbReference>
<keyword evidence="4 7" id="KW-1133">Transmembrane helix</keyword>
<dbReference type="GO" id="GO:0005886">
    <property type="term" value="C:plasma membrane"/>
    <property type="evidence" value="ECO:0007669"/>
    <property type="project" value="UniProtKB-SubCell"/>
</dbReference>
<dbReference type="AlphaFoldDB" id="A0A9D1RA07"/>
<keyword evidence="2" id="KW-1003">Cell membrane</keyword>
<organism evidence="10 11">
    <name type="scientific">Candidatus Dorea gallistercoris</name>
    <dbReference type="NCBI Taxonomy" id="2838542"/>
    <lineage>
        <taxon>Bacteria</taxon>
        <taxon>Bacillati</taxon>
        <taxon>Bacillota</taxon>
        <taxon>Clostridia</taxon>
        <taxon>Lachnospirales</taxon>
        <taxon>Lachnospiraceae</taxon>
        <taxon>Dorea</taxon>
    </lineage>
</organism>
<feature type="domain" description="MacB-like periplasmic core" evidence="9">
    <location>
        <begin position="22"/>
        <end position="250"/>
    </location>
</feature>
<dbReference type="PANTHER" id="PTHR30572:SF4">
    <property type="entry name" value="ABC TRANSPORTER PERMEASE YTRF"/>
    <property type="match status" value="1"/>
</dbReference>
<feature type="transmembrane region" description="Helical" evidence="7">
    <location>
        <begin position="330"/>
        <end position="352"/>
    </location>
</feature>
<evidence type="ECO:0000313" key="10">
    <source>
        <dbReference type="EMBL" id="HIW84471.1"/>
    </source>
</evidence>
<evidence type="ECO:0000256" key="1">
    <source>
        <dbReference type="ARBA" id="ARBA00004651"/>
    </source>
</evidence>
<accession>A0A9D1RA07</accession>
<evidence type="ECO:0000256" key="5">
    <source>
        <dbReference type="ARBA" id="ARBA00023136"/>
    </source>
</evidence>
<feature type="transmembrane region" description="Helical" evidence="7">
    <location>
        <begin position="286"/>
        <end position="310"/>
    </location>
</feature>
<comment type="caution">
    <text evidence="10">The sequence shown here is derived from an EMBL/GenBank/DDBJ whole genome shotgun (WGS) entry which is preliminary data.</text>
</comment>
<reference evidence="10" key="1">
    <citation type="journal article" date="2021" name="PeerJ">
        <title>Extensive microbial diversity within the chicken gut microbiome revealed by metagenomics and culture.</title>
        <authorList>
            <person name="Gilroy R."/>
            <person name="Ravi A."/>
            <person name="Getino M."/>
            <person name="Pursley I."/>
            <person name="Horton D.L."/>
            <person name="Alikhan N.F."/>
            <person name="Baker D."/>
            <person name="Gharbi K."/>
            <person name="Hall N."/>
            <person name="Watson M."/>
            <person name="Adriaenssens E.M."/>
            <person name="Foster-Nyarko E."/>
            <person name="Jarju S."/>
            <person name="Secka A."/>
            <person name="Antonio M."/>
            <person name="Oren A."/>
            <person name="Chaudhuri R.R."/>
            <person name="La Ragione R."/>
            <person name="Hildebrand F."/>
            <person name="Pallen M.J."/>
        </authorList>
    </citation>
    <scope>NUCLEOTIDE SEQUENCE</scope>
    <source>
        <strain evidence="10">ChiSxjej1B13-11762</strain>
    </source>
</reference>
<dbReference type="Proteomes" id="UP000824263">
    <property type="component" value="Unassembled WGS sequence"/>
</dbReference>
<feature type="transmembrane region" description="Helical" evidence="7">
    <location>
        <begin position="372"/>
        <end position="394"/>
    </location>
</feature>
<dbReference type="Pfam" id="PF02687">
    <property type="entry name" value="FtsX"/>
    <property type="match status" value="1"/>
</dbReference>
<evidence type="ECO:0000256" key="7">
    <source>
        <dbReference type="SAM" id="Phobius"/>
    </source>
</evidence>
<sequence>MGQFSEYVKMALYNIRENKGRSFLTMLGIIIGISSVITIVSIGSGLKADVMSSTETKSVAVMTDPEKSPNTQLITWEDVQALKTQLGTQVTGVVNTTQVIGTVETRKGSFDAYLILTTPDEEYDPLQYPIIRGAYFTEDDVENGSAACVLDRGSALYLFGTDDIIGMDLDVQIEDSLQIFQVKGVRDQDTEVMAANEEAMEMFGMEMPVFLEVPYTVSENWGEEPENFSSLTLYLAEGAEENKVAKEAVQLLDSRHRNEGEELFIKQQPLDMTEAMGSILDGVTAFVAFVAGISLLVGGIGVMNIMLVSVTERTREIGIRKALGARTTSIIVQFLCESAIISGIGGIIGILLGAGTAGVISALEIGGLSARLSPAAVILTTCFSCGVGIVFGIYPARKAARLSPIEALRQL</sequence>
<dbReference type="InterPro" id="IPR050250">
    <property type="entry name" value="Macrolide_Exporter_MacB"/>
</dbReference>
<evidence type="ECO:0000259" key="9">
    <source>
        <dbReference type="Pfam" id="PF12704"/>
    </source>
</evidence>
<evidence type="ECO:0000256" key="3">
    <source>
        <dbReference type="ARBA" id="ARBA00022692"/>
    </source>
</evidence>
<name>A0A9D1RA07_9FIRM</name>
<evidence type="ECO:0000313" key="11">
    <source>
        <dbReference type="Proteomes" id="UP000824263"/>
    </source>
</evidence>
<dbReference type="InterPro" id="IPR025857">
    <property type="entry name" value="MacB_PCD"/>
</dbReference>
<proteinExistence type="inferred from homology"/>
<feature type="domain" description="ABC3 transporter permease C-terminal" evidence="8">
    <location>
        <begin position="289"/>
        <end position="404"/>
    </location>
</feature>
<keyword evidence="5 7" id="KW-0472">Membrane</keyword>
<gene>
    <name evidence="10" type="ORF">H9873_09125</name>
</gene>
<protein>
    <submittedName>
        <fullName evidence="10">ABC transporter permease</fullName>
    </submittedName>
</protein>
<dbReference type="EMBL" id="DXGF01000156">
    <property type="protein sequence ID" value="HIW84471.1"/>
    <property type="molecule type" value="Genomic_DNA"/>
</dbReference>
<dbReference type="PANTHER" id="PTHR30572">
    <property type="entry name" value="MEMBRANE COMPONENT OF TRANSPORTER-RELATED"/>
    <property type="match status" value="1"/>
</dbReference>
<evidence type="ECO:0000256" key="6">
    <source>
        <dbReference type="ARBA" id="ARBA00038076"/>
    </source>
</evidence>
<evidence type="ECO:0000256" key="2">
    <source>
        <dbReference type="ARBA" id="ARBA00022475"/>
    </source>
</evidence>
<evidence type="ECO:0000256" key="4">
    <source>
        <dbReference type="ARBA" id="ARBA00022989"/>
    </source>
</evidence>
<comment type="similarity">
    <text evidence="6">Belongs to the ABC-4 integral membrane protein family.</text>
</comment>
<reference evidence="10" key="2">
    <citation type="submission" date="2021-04" db="EMBL/GenBank/DDBJ databases">
        <authorList>
            <person name="Gilroy R."/>
        </authorList>
    </citation>
    <scope>NUCLEOTIDE SEQUENCE</scope>
    <source>
        <strain evidence="10">ChiSxjej1B13-11762</strain>
    </source>
</reference>
<keyword evidence="3 7" id="KW-0812">Transmembrane</keyword>
<dbReference type="InterPro" id="IPR003838">
    <property type="entry name" value="ABC3_permease_C"/>
</dbReference>
<feature type="transmembrane region" description="Helical" evidence="7">
    <location>
        <begin position="23"/>
        <end position="46"/>
    </location>
</feature>
<comment type="subcellular location">
    <subcellularLocation>
        <location evidence="1">Cell membrane</location>
        <topology evidence="1">Multi-pass membrane protein</topology>
    </subcellularLocation>
</comment>